<organism evidence="2 3">
    <name type="scientific">Mesorhabditis spiculigera</name>
    <dbReference type="NCBI Taxonomy" id="96644"/>
    <lineage>
        <taxon>Eukaryota</taxon>
        <taxon>Metazoa</taxon>
        <taxon>Ecdysozoa</taxon>
        <taxon>Nematoda</taxon>
        <taxon>Chromadorea</taxon>
        <taxon>Rhabditida</taxon>
        <taxon>Rhabditina</taxon>
        <taxon>Rhabditomorpha</taxon>
        <taxon>Rhabditoidea</taxon>
        <taxon>Rhabditidae</taxon>
        <taxon>Mesorhabditinae</taxon>
        <taxon>Mesorhabditis</taxon>
    </lineage>
</organism>
<feature type="chain" id="PRO_5041367452" evidence="1">
    <location>
        <begin position="19"/>
        <end position="194"/>
    </location>
</feature>
<sequence length="194" mass="21681">MLLQLLIAGLALLVVLEALESPRCVNGKSGWICYIDERLEDVDSVCENLEHSTCPCSTGFREEFQARHCSADGSALPFFRTHMSCRPRPPSEFCRTEHVGRDCGTIALLTACIYEEQARNCEDSVPFTIYYLDHMALQVSNSASIQCREETKTVLKIRLDLLRNHPDAVNGAKHSVFSSMSSALFALMIYTRVG</sequence>
<feature type="non-terminal residue" evidence="2">
    <location>
        <position position="1"/>
    </location>
</feature>
<comment type="caution">
    <text evidence="2">The sequence shown here is derived from an EMBL/GenBank/DDBJ whole genome shotgun (WGS) entry which is preliminary data.</text>
</comment>
<accession>A0AA36G644</accession>
<feature type="signal peptide" evidence="1">
    <location>
        <begin position="1"/>
        <end position="18"/>
    </location>
</feature>
<keyword evidence="3" id="KW-1185">Reference proteome</keyword>
<proteinExistence type="predicted"/>
<evidence type="ECO:0000256" key="1">
    <source>
        <dbReference type="SAM" id="SignalP"/>
    </source>
</evidence>
<keyword evidence="1" id="KW-0732">Signal</keyword>
<name>A0AA36G644_9BILA</name>
<dbReference type="AlphaFoldDB" id="A0AA36G644"/>
<evidence type="ECO:0000313" key="2">
    <source>
        <dbReference type="EMBL" id="CAJ0574202.1"/>
    </source>
</evidence>
<protein>
    <submittedName>
        <fullName evidence="2">Uncharacterized protein</fullName>
    </submittedName>
</protein>
<evidence type="ECO:0000313" key="3">
    <source>
        <dbReference type="Proteomes" id="UP001177023"/>
    </source>
</evidence>
<dbReference type="EMBL" id="CATQJA010002628">
    <property type="protein sequence ID" value="CAJ0574202.1"/>
    <property type="molecule type" value="Genomic_DNA"/>
</dbReference>
<dbReference type="Proteomes" id="UP001177023">
    <property type="component" value="Unassembled WGS sequence"/>
</dbReference>
<gene>
    <name evidence="2" type="ORF">MSPICULIGERA_LOCUS12542</name>
</gene>
<reference evidence="2" key="1">
    <citation type="submission" date="2023-06" db="EMBL/GenBank/DDBJ databases">
        <authorList>
            <person name="Delattre M."/>
        </authorList>
    </citation>
    <scope>NUCLEOTIDE SEQUENCE</scope>
    <source>
        <strain evidence="2">AF72</strain>
    </source>
</reference>